<dbReference type="AlphaFoldDB" id="R7VD09"/>
<gene>
    <name evidence="2" type="ORF">CAPTEDRAFT_185497</name>
</gene>
<dbReference type="SUPFAM" id="SSF54236">
    <property type="entry name" value="Ubiquitin-like"/>
    <property type="match status" value="1"/>
</dbReference>
<evidence type="ECO:0000313" key="3">
    <source>
        <dbReference type="EnsemblMetazoa" id="CapteP185497"/>
    </source>
</evidence>
<reference evidence="4" key="1">
    <citation type="submission" date="2012-12" db="EMBL/GenBank/DDBJ databases">
        <authorList>
            <person name="Hellsten U."/>
            <person name="Grimwood J."/>
            <person name="Chapman J.A."/>
            <person name="Shapiro H."/>
            <person name="Aerts A."/>
            <person name="Otillar R.P."/>
            <person name="Terry A.Y."/>
            <person name="Boore J.L."/>
            <person name="Simakov O."/>
            <person name="Marletaz F."/>
            <person name="Cho S.-J."/>
            <person name="Edsinger-Gonzales E."/>
            <person name="Havlak P."/>
            <person name="Kuo D.-H."/>
            <person name="Larsson T."/>
            <person name="Lv J."/>
            <person name="Arendt D."/>
            <person name="Savage R."/>
            <person name="Osoegawa K."/>
            <person name="de Jong P."/>
            <person name="Lindberg D.R."/>
            <person name="Seaver E.C."/>
            <person name="Weisblat D.A."/>
            <person name="Putnam N.H."/>
            <person name="Grigoriev I.V."/>
            <person name="Rokhsar D.S."/>
        </authorList>
    </citation>
    <scope>NUCLEOTIDE SEQUENCE</scope>
    <source>
        <strain evidence="4">I ESC-2004</strain>
    </source>
</reference>
<reference evidence="2 4" key="2">
    <citation type="journal article" date="2013" name="Nature">
        <title>Insights into bilaterian evolution from three spiralian genomes.</title>
        <authorList>
            <person name="Simakov O."/>
            <person name="Marletaz F."/>
            <person name="Cho S.J."/>
            <person name="Edsinger-Gonzales E."/>
            <person name="Havlak P."/>
            <person name="Hellsten U."/>
            <person name="Kuo D.H."/>
            <person name="Larsson T."/>
            <person name="Lv J."/>
            <person name="Arendt D."/>
            <person name="Savage R."/>
            <person name="Osoegawa K."/>
            <person name="de Jong P."/>
            <person name="Grimwood J."/>
            <person name="Chapman J.A."/>
            <person name="Shapiro H."/>
            <person name="Aerts A."/>
            <person name="Otillar R.P."/>
            <person name="Terry A.Y."/>
            <person name="Boore J.L."/>
            <person name="Grigoriev I.V."/>
            <person name="Lindberg D.R."/>
            <person name="Seaver E.C."/>
            <person name="Weisblat D.A."/>
            <person name="Putnam N.H."/>
            <person name="Rokhsar D.S."/>
        </authorList>
    </citation>
    <scope>NUCLEOTIDE SEQUENCE</scope>
    <source>
        <strain evidence="2 4">I ESC-2004</strain>
    </source>
</reference>
<evidence type="ECO:0000313" key="4">
    <source>
        <dbReference type="Proteomes" id="UP000014760"/>
    </source>
</evidence>
<dbReference type="OrthoDB" id="660555at2759"/>
<dbReference type="Gene3D" id="3.10.20.90">
    <property type="entry name" value="Phosphatidylinositol 3-kinase Catalytic Subunit, Chain A, domain 1"/>
    <property type="match status" value="1"/>
</dbReference>
<evidence type="ECO:0000259" key="1">
    <source>
        <dbReference type="Pfam" id="PF02196"/>
    </source>
</evidence>
<feature type="domain" description="RBD" evidence="1">
    <location>
        <begin position="70"/>
        <end position="124"/>
    </location>
</feature>
<dbReference type="HOGENOM" id="CLU_1596082_0_0_1"/>
<dbReference type="CDD" id="cd17068">
    <property type="entry name" value="RBD_PLEKHG5"/>
    <property type="match status" value="1"/>
</dbReference>
<dbReference type="InterPro" id="IPR029071">
    <property type="entry name" value="Ubiquitin-like_domsf"/>
</dbReference>
<accession>R7VD09</accession>
<dbReference type="EnsemblMetazoa" id="CapteT185497">
    <property type="protein sequence ID" value="CapteP185497"/>
    <property type="gene ID" value="CapteG185497"/>
</dbReference>
<proteinExistence type="predicted"/>
<dbReference type="STRING" id="283909.R7VD09"/>
<dbReference type="InterPro" id="IPR003116">
    <property type="entry name" value="RBD_dom"/>
</dbReference>
<protein>
    <recommendedName>
        <fullName evidence="1">RBD domain-containing protein</fullName>
    </recommendedName>
</protein>
<dbReference type="EMBL" id="AMQN01004303">
    <property type="status" value="NOT_ANNOTATED_CDS"/>
    <property type="molecule type" value="Genomic_DNA"/>
</dbReference>
<keyword evidence="4" id="KW-1185">Reference proteome</keyword>
<reference evidence="3" key="3">
    <citation type="submission" date="2015-06" db="UniProtKB">
        <authorList>
            <consortium name="EnsemblMetazoa"/>
        </authorList>
    </citation>
    <scope>IDENTIFICATION</scope>
</reference>
<dbReference type="GO" id="GO:0007165">
    <property type="term" value="P:signal transduction"/>
    <property type="evidence" value="ECO:0007669"/>
    <property type="project" value="InterPro"/>
</dbReference>
<dbReference type="Proteomes" id="UP000014760">
    <property type="component" value="Unassembled WGS sequence"/>
</dbReference>
<dbReference type="EMBL" id="KB293112">
    <property type="protein sequence ID" value="ELU16534.1"/>
    <property type="molecule type" value="Genomic_DNA"/>
</dbReference>
<organism evidence="2">
    <name type="scientific">Capitella teleta</name>
    <name type="common">Polychaete worm</name>
    <dbReference type="NCBI Taxonomy" id="283909"/>
    <lineage>
        <taxon>Eukaryota</taxon>
        <taxon>Metazoa</taxon>
        <taxon>Spiralia</taxon>
        <taxon>Lophotrochozoa</taxon>
        <taxon>Annelida</taxon>
        <taxon>Polychaeta</taxon>
        <taxon>Sedentaria</taxon>
        <taxon>Scolecida</taxon>
        <taxon>Capitellidae</taxon>
        <taxon>Capitella</taxon>
    </lineage>
</organism>
<dbReference type="Pfam" id="PF02196">
    <property type="entry name" value="RBD"/>
    <property type="match status" value="1"/>
</dbReference>
<evidence type="ECO:0000313" key="2">
    <source>
        <dbReference type="EMBL" id="ELU16534.1"/>
    </source>
</evidence>
<name>R7VD09_CAPTE</name>
<sequence>MYEYNLVLKQHNSTKNKTWGYSKRFLNRMKAKDFVDSAQLIFRRRSTSISLGTEYFTLRFDVVDKADIQVVAAVKGVTLRNAISSACESRNINIDAIDIFLSSSNTALPKDGDCYHFGGSNLHIRSHDGASSPENQFDSPDDRDPLPPCEMQLMLIAECEPSRFTIR</sequence>